<dbReference type="STRING" id="94237.ENSMMOP00000000491"/>
<reference evidence="4" key="1">
    <citation type="submission" date="2025-08" db="UniProtKB">
        <authorList>
            <consortium name="Ensembl"/>
        </authorList>
    </citation>
    <scope>IDENTIFICATION</scope>
</reference>
<keyword evidence="3" id="KW-0408">Iron</keyword>
<dbReference type="InterPro" id="IPR001128">
    <property type="entry name" value="Cyt_P450"/>
</dbReference>
<keyword evidence="2" id="KW-0479">Metal-binding</keyword>
<dbReference type="Gene3D" id="1.10.630.10">
    <property type="entry name" value="Cytochrome P450"/>
    <property type="match status" value="1"/>
</dbReference>
<dbReference type="PANTHER" id="PTHR24300">
    <property type="entry name" value="CYTOCHROME P450 508A4-RELATED"/>
    <property type="match status" value="1"/>
</dbReference>
<dbReference type="AlphaFoldDB" id="A0A3Q3VIQ1"/>
<dbReference type="InterPro" id="IPR036396">
    <property type="entry name" value="Cyt_P450_sf"/>
</dbReference>
<name>A0A3Q3VIQ1_MOLML</name>
<dbReference type="Ensembl" id="ENSMMOT00000000498.1">
    <property type="protein sequence ID" value="ENSMMOP00000000491.1"/>
    <property type="gene ID" value="ENSMMOG00000000424.1"/>
</dbReference>
<dbReference type="GO" id="GO:0006082">
    <property type="term" value="P:organic acid metabolic process"/>
    <property type="evidence" value="ECO:0007669"/>
    <property type="project" value="TreeGrafter"/>
</dbReference>
<dbReference type="GO" id="GO:0005737">
    <property type="term" value="C:cytoplasm"/>
    <property type="evidence" value="ECO:0007669"/>
    <property type="project" value="TreeGrafter"/>
</dbReference>
<dbReference type="Proteomes" id="UP000261620">
    <property type="component" value="Unplaced"/>
</dbReference>
<organism evidence="4 5">
    <name type="scientific">Mola mola</name>
    <name type="common">Ocean sunfish</name>
    <name type="synonym">Tetraodon mola</name>
    <dbReference type="NCBI Taxonomy" id="94237"/>
    <lineage>
        <taxon>Eukaryota</taxon>
        <taxon>Metazoa</taxon>
        <taxon>Chordata</taxon>
        <taxon>Craniata</taxon>
        <taxon>Vertebrata</taxon>
        <taxon>Euteleostomi</taxon>
        <taxon>Actinopterygii</taxon>
        <taxon>Neopterygii</taxon>
        <taxon>Teleostei</taxon>
        <taxon>Neoteleostei</taxon>
        <taxon>Acanthomorphata</taxon>
        <taxon>Eupercaria</taxon>
        <taxon>Tetraodontiformes</taxon>
        <taxon>Molidae</taxon>
        <taxon>Mola</taxon>
    </lineage>
</organism>
<protein>
    <submittedName>
        <fullName evidence="4">Uncharacterized protein</fullName>
    </submittedName>
</protein>
<evidence type="ECO:0000256" key="1">
    <source>
        <dbReference type="ARBA" id="ARBA00010617"/>
    </source>
</evidence>
<dbReference type="Pfam" id="PF00067">
    <property type="entry name" value="p450"/>
    <property type="match status" value="1"/>
</dbReference>
<reference evidence="4" key="2">
    <citation type="submission" date="2025-09" db="UniProtKB">
        <authorList>
            <consortium name="Ensembl"/>
        </authorList>
    </citation>
    <scope>IDENTIFICATION</scope>
</reference>
<dbReference type="GO" id="GO:0016712">
    <property type="term" value="F:oxidoreductase activity, acting on paired donors, with incorporation or reduction of molecular oxygen, reduced flavin or flavoprotein as one donor, and incorporation of one atom of oxygen"/>
    <property type="evidence" value="ECO:0007669"/>
    <property type="project" value="TreeGrafter"/>
</dbReference>
<dbReference type="InterPro" id="IPR050182">
    <property type="entry name" value="Cytochrome_P450_fam2"/>
</dbReference>
<dbReference type="PANTHER" id="PTHR24300:SF319">
    <property type="entry name" value="CYTOCHROME P450, FAMILY 2, SUBFAMILY AC, POLYPEPTIDE 1"/>
    <property type="match status" value="1"/>
</dbReference>
<evidence type="ECO:0000256" key="3">
    <source>
        <dbReference type="ARBA" id="ARBA00023004"/>
    </source>
</evidence>
<dbReference type="GO" id="GO:0006805">
    <property type="term" value="P:xenobiotic metabolic process"/>
    <property type="evidence" value="ECO:0007669"/>
    <property type="project" value="TreeGrafter"/>
</dbReference>
<evidence type="ECO:0000313" key="4">
    <source>
        <dbReference type="Ensembl" id="ENSMMOP00000000491.1"/>
    </source>
</evidence>
<dbReference type="GO" id="GO:0005506">
    <property type="term" value="F:iron ion binding"/>
    <property type="evidence" value="ECO:0007669"/>
    <property type="project" value="InterPro"/>
</dbReference>
<accession>A0A3Q3VIQ1</accession>
<proteinExistence type="inferred from homology"/>
<dbReference type="SUPFAM" id="SSF48264">
    <property type="entry name" value="Cytochrome P450"/>
    <property type="match status" value="1"/>
</dbReference>
<sequence length="84" mass="9765">MDRKNLPYTNAVIHEIQRLANIVPMAIPHKTARDVMLHGYFIKEVEFLHLFQEEKVTKFFFSAFTDVQCENCNSANPYCQVAVC</sequence>
<evidence type="ECO:0000256" key="2">
    <source>
        <dbReference type="ARBA" id="ARBA00022723"/>
    </source>
</evidence>
<evidence type="ECO:0000313" key="5">
    <source>
        <dbReference type="Proteomes" id="UP000261620"/>
    </source>
</evidence>
<comment type="similarity">
    <text evidence="1">Belongs to the cytochrome P450 family.</text>
</comment>
<keyword evidence="5" id="KW-1185">Reference proteome</keyword>
<dbReference type="GO" id="GO:0020037">
    <property type="term" value="F:heme binding"/>
    <property type="evidence" value="ECO:0007669"/>
    <property type="project" value="InterPro"/>
</dbReference>